<dbReference type="EMBL" id="CP060635">
    <property type="protein sequence ID" value="QNM09009.1"/>
    <property type="molecule type" value="Genomic_DNA"/>
</dbReference>
<dbReference type="Pfam" id="PF19639">
    <property type="entry name" value="DUF6142"/>
    <property type="match status" value="1"/>
</dbReference>
<keyword evidence="1" id="KW-0472">Membrane</keyword>
<gene>
    <name evidence="2" type="ORF">H9Q79_01530</name>
</gene>
<feature type="transmembrane region" description="Helical" evidence="1">
    <location>
        <begin position="48"/>
        <end position="69"/>
    </location>
</feature>
<sequence length="105" mass="11046">MAKKYKYSFTRDHEAKEGLEALVLSGISFAAFIVLAIISFAFSGKGGAVLGAIGLVAMLLAVYGCYLGLKGLAEKNTGHRFAAIGTIFAGVMSIIWLALFLVGVK</sequence>
<dbReference type="KEGG" id="whj:H9Q79_01530"/>
<dbReference type="InterPro" id="IPR046140">
    <property type="entry name" value="DUF6142"/>
</dbReference>
<accession>A0A7G9GDX7</accession>
<evidence type="ECO:0000313" key="3">
    <source>
        <dbReference type="Proteomes" id="UP000515860"/>
    </source>
</evidence>
<feature type="transmembrane region" description="Helical" evidence="1">
    <location>
        <begin position="81"/>
        <end position="104"/>
    </location>
</feature>
<protein>
    <submittedName>
        <fullName evidence="2">Uncharacterized protein</fullName>
    </submittedName>
</protein>
<dbReference type="Proteomes" id="UP000515860">
    <property type="component" value="Chromosome"/>
</dbReference>
<reference evidence="2 3" key="1">
    <citation type="submission" date="2020-08" db="EMBL/GenBank/DDBJ databases">
        <authorList>
            <person name="Liu C."/>
            <person name="Sun Q."/>
        </authorList>
    </citation>
    <scope>NUCLEOTIDE SEQUENCE [LARGE SCALE GENOMIC DNA]</scope>
    <source>
        <strain evidence="2 3">NSJ-29</strain>
    </source>
</reference>
<name>A0A7G9GDX7_9FIRM</name>
<keyword evidence="1" id="KW-1133">Transmembrane helix</keyword>
<organism evidence="2 3">
    <name type="scientific">Wansuia hejianensis</name>
    <dbReference type="NCBI Taxonomy" id="2763667"/>
    <lineage>
        <taxon>Bacteria</taxon>
        <taxon>Bacillati</taxon>
        <taxon>Bacillota</taxon>
        <taxon>Clostridia</taxon>
        <taxon>Lachnospirales</taxon>
        <taxon>Lachnospiraceae</taxon>
        <taxon>Wansuia</taxon>
    </lineage>
</organism>
<evidence type="ECO:0000256" key="1">
    <source>
        <dbReference type="SAM" id="Phobius"/>
    </source>
</evidence>
<dbReference type="RefSeq" id="WP_118646208.1">
    <property type="nucleotide sequence ID" value="NZ_CP060635.1"/>
</dbReference>
<dbReference type="AlphaFoldDB" id="A0A7G9GDX7"/>
<keyword evidence="1" id="KW-0812">Transmembrane</keyword>
<evidence type="ECO:0000313" key="2">
    <source>
        <dbReference type="EMBL" id="QNM09009.1"/>
    </source>
</evidence>
<feature type="transmembrane region" description="Helical" evidence="1">
    <location>
        <begin position="21"/>
        <end position="42"/>
    </location>
</feature>
<proteinExistence type="predicted"/>
<keyword evidence="3" id="KW-1185">Reference proteome</keyword>